<evidence type="ECO:0000256" key="4">
    <source>
        <dbReference type="ARBA" id="ARBA00005002"/>
    </source>
</evidence>
<dbReference type="Proteomes" id="UP000319342">
    <property type="component" value="Chromosome"/>
</dbReference>
<evidence type="ECO:0000256" key="7">
    <source>
        <dbReference type="ARBA" id="ARBA00022556"/>
    </source>
</evidence>
<protein>
    <recommendedName>
        <fullName evidence="15 16">Multifunctional fusion protein</fullName>
    </recommendedName>
    <domain>
        <recommendedName>
            <fullName evidence="16">3-hydroxyacyl-[acyl-carrier-protein] dehydratase FabZ</fullName>
            <ecNumber evidence="16">4.2.1.59</ecNumber>
        </recommendedName>
        <alternativeName>
            <fullName evidence="16">(3R)-hydroxymyristoyl-[acyl-carrier-protein] dehydratase</fullName>
        </alternativeName>
        <alternativeName>
            <fullName evidence="16">Beta-hydroxyacyl-ACP dehydratase</fullName>
            <shortName evidence="16">(3R)-hydroxymyristoyl-ACP dehydrase</shortName>
        </alternativeName>
    </domain>
    <domain>
        <recommendedName>
            <fullName evidence="15">UDP-3-O-acyl-N-acetylglucosamine deacetylase</fullName>
            <shortName evidence="15">UDP-3-O-acyl-GlcNAc deacetylase</shortName>
            <ecNumber evidence="15">3.5.1.108</ecNumber>
        </recommendedName>
        <alternativeName>
            <fullName evidence="15">UDP-3-O-[R-3-hydroxymyristoyl]-N-acetylglucosamine deacetylase</fullName>
        </alternativeName>
    </domain>
</protein>
<keyword evidence="11 15" id="KW-0443">Lipid metabolism</keyword>
<dbReference type="AlphaFoldDB" id="A0A518D319"/>
<dbReference type="CDD" id="cd01288">
    <property type="entry name" value="FabZ"/>
    <property type="match status" value="1"/>
</dbReference>
<feature type="binding site" evidence="15">
    <location>
        <position position="78"/>
    </location>
    <ligand>
        <name>Zn(2+)</name>
        <dbReference type="ChEBI" id="CHEBI:29105"/>
    </ligand>
</feature>
<evidence type="ECO:0000256" key="9">
    <source>
        <dbReference type="ARBA" id="ARBA00022801"/>
    </source>
</evidence>
<evidence type="ECO:0000313" key="18">
    <source>
        <dbReference type="Proteomes" id="UP000319342"/>
    </source>
</evidence>
<dbReference type="GO" id="GO:0046872">
    <property type="term" value="F:metal ion binding"/>
    <property type="evidence" value="ECO:0007669"/>
    <property type="project" value="UniProtKB-KW"/>
</dbReference>
<keyword evidence="6 15" id="KW-0444">Lipid biosynthesis</keyword>
<dbReference type="GO" id="GO:0006633">
    <property type="term" value="P:fatty acid biosynthetic process"/>
    <property type="evidence" value="ECO:0007669"/>
    <property type="project" value="UniProtKB-UniRule"/>
</dbReference>
<gene>
    <name evidence="15 17" type="primary">lpxC</name>
    <name evidence="16" type="synonym">fabZ</name>
    <name evidence="17" type="ORF">Pla163_29950</name>
</gene>
<comment type="pathway">
    <text evidence="4 15">Glycolipid biosynthesis; lipid IV(A) biosynthesis; lipid IV(A) from (3R)-3-hydroxytetradecanoyl-[acyl-carrier-protein] and UDP-N-acetyl-alpha-D-glucosamine: step 2/6.</text>
</comment>
<keyword evidence="18" id="KW-1185">Reference proteome</keyword>
<keyword evidence="10 15" id="KW-0862">Zinc</keyword>
<comment type="catalytic activity">
    <reaction evidence="16">
        <text>a (3R)-hydroxyacyl-[ACP] = a (2E)-enoyl-[ACP] + H2O</text>
        <dbReference type="Rhea" id="RHEA:13097"/>
        <dbReference type="Rhea" id="RHEA-COMP:9925"/>
        <dbReference type="Rhea" id="RHEA-COMP:9945"/>
        <dbReference type="ChEBI" id="CHEBI:15377"/>
        <dbReference type="ChEBI" id="CHEBI:78784"/>
        <dbReference type="ChEBI" id="CHEBI:78827"/>
        <dbReference type="EC" id="4.2.1.59"/>
    </reaction>
</comment>
<dbReference type="PANTHER" id="PTHR33694:SF1">
    <property type="entry name" value="UDP-3-O-ACYL-N-ACETYLGLUCOSAMINE DEACETYLASE 1, MITOCHONDRIAL-RELATED"/>
    <property type="match status" value="1"/>
</dbReference>
<name>A0A518D319_9BACT</name>
<dbReference type="GO" id="GO:0103117">
    <property type="term" value="F:UDP-3-O-acyl-N-acetylglucosamine deacetylase activity"/>
    <property type="evidence" value="ECO:0007669"/>
    <property type="project" value="UniProtKB-UniRule"/>
</dbReference>
<evidence type="ECO:0000256" key="10">
    <source>
        <dbReference type="ARBA" id="ARBA00022833"/>
    </source>
</evidence>
<feature type="binding site" evidence="15">
    <location>
        <position position="237"/>
    </location>
    <ligand>
        <name>Zn(2+)</name>
        <dbReference type="ChEBI" id="CHEBI:29105"/>
    </ligand>
</feature>
<dbReference type="Pfam" id="PF03331">
    <property type="entry name" value="LpxC"/>
    <property type="match status" value="1"/>
</dbReference>
<keyword evidence="8 15" id="KW-0479">Metal-binding</keyword>
<evidence type="ECO:0000256" key="3">
    <source>
        <dbReference type="ARBA" id="ARBA00004496"/>
    </source>
</evidence>
<dbReference type="SUPFAM" id="SSF54637">
    <property type="entry name" value="Thioesterase/thiol ester dehydrase-isomerase"/>
    <property type="match status" value="1"/>
</dbReference>
<dbReference type="GO" id="GO:0016020">
    <property type="term" value="C:membrane"/>
    <property type="evidence" value="ECO:0007669"/>
    <property type="project" value="GOC"/>
</dbReference>
<evidence type="ECO:0000313" key="17">
    <source>
        <dbReference type="EMBL" id="QDU85849.1"/>
    </source>
</evidence>
<reference evidence="17 18" key="1">
    <citation type="submission" date="2019-02" db="EMBL/GenBank/DDBJ databases">
        <title>Deep-cultivation of Planctomycetes and their phenomic and genomic characterization uncovers novel biology.</title>
        <authorList>
            <person name="Wiegand S."/>
            <person name="Jogler M."/>
            <person name="Boedeker C."/>
            <person name="Pinto D."/>
            <person name="Vollmers J."/>
            <person name="Rivas-Marin E."/>
            <person name="Kohn T."/>
            <person name="Peeters S.H."/>
            <person name="Heuer A."/>
            <person name="Rast P."/>
            <person name="Oberbeckmann S."/>
            <person name="Bunk B."/>
            <person name="Jeske O."/>
            <person name="Meyerdierks A."/>
            <person name="Storesund J.E."/>
            <person name="Kallscheuer N."/>
            <person name="Luecker S."/>
            <person name="Lage O.M."/>
            <person name="Pohl T."/>
            <person name="Merkel B.J."/>
            <person name="Hornburger P."/>
            <person name="Mueller R.-W."/>
            <person name="Bruemmer F."/>
            <person name="Labrenz M."/>
            <person name="Spormann A.M."/>
            <person name="Op den Camp H."/>
            <person name="Overmann J."/>
            <person name="Amann R."/>
            <person name="Jetten M.S.M."/>
            <person name="Mascher T."/>
            <person name="Medema M.H."/>
            <person name="Devos D.P."/>
            <person name="Kaster A.-K."/>
            <person name="Ovreas L."/>
            <person name="Rohde M."/>
            <person name="Galperin M.Y."/>
            <person name="Jogler C."/>
        </authorList>
    </citation>
    <scope>NUCLEOTIDE SEQUENCE [LARGE SCALE GENOMIC DNA]</scope>
    <source>
        <strain evidence="17 18">Pla163</strain>
    </source>
</reference>
<dbReference type="InterPro" id="IPR010084">
    <property type="entry name" value="FabZ"/>
</dbReference>
<evidence type="ECO:0000256" key="2">
    <source>
        <dbReference type="ARBA" id="ARBA00002923"/>
    </source>
</evidence>
<dbReference type="HAMAP" id="MF_00388">
    <property type="entry name" value="LpxC"/>
    <property type="match status" value="1"/>
</dbReference>
<dbReference type="NCBIfam" id="NF000582">
    <property type="entry name" value="PRK00006.1"/>
    <property type="match status" value="1"/>
</dbReference>
<dbReference type="Gene3D" id="3.10.129.10">
    <property type="entry name" value="Hotdog Thioesterase"/>
    <property type="match status" value="1"/>
</dbReference>
<keyword evidence="5 16" id="KW-0963">Cytoplasm</keyword>
<dbReference type="GO" id="GO:0009245">
    <property type="term" value="P:lipid A biosynthetic process"/>
    <property type="evidence" value="ECO:0007669"/>
    <property type="project" value="UniProtKB-UniRule"/>
</dbReference>
<feature type="binding site" evidence="15">
    <location>
        <position position="241"/>
    </location>
    <ligand>
        <name>Zn(2+)</name>
        <dbReference type="ChEBI" id="CHEBI:29105"/>
    </ligand>
</feature>
<dbReference type="PANTHER" id="PTHR33694">
    <property type="entry name" value="UDP-3-O-ACYL-N-ACETYLGLUCOSAMINE DEACETYLASE 1, MITOCHONDRIAL-RELATED"/>
    <property type="match status" value="1"/>
</dbReference>
<dbReference type="UniPathway" id="UPA00359">
    <property type="reaction ID" value="UER00478"/>
</dbReference>
<comment type="cofactor">
    <cofactor evidence="1 15">
        <name>Zn(2+)</name>
        <dbReference type="ChEBI" id="CHEBI:29105"/>
    </cofactor>
</comment>
<dbReference type="HAMAP" id="MF_00406">
    <property type="entry name" value="FabZ"/>
    <property type="match status" value="1"/>
</dbReference>
<evidence type="ECO:0000256" key="8">
    <source>
        <dbReference type="ARBA" id="ARBA00022723"/>
    </source>
</evidence>
<dbReference type="InterPro" id="IPR020568">
    <property type="entry name" value="Ribosomal_Su5_D2-typ_SF"/>
</dbReference>
<dbReference type="Pfam" id="PF07977">
    <property type="entry name" value="FabA"/>
    <property type="match status" value="1"/>
</dbReference>
<evidence type="ECO:0000256" key="16">
    <source>
        <dbReference type="HAMAP-Rule" id="MF_00406"/>
    </source>
</evidence>
<dbReference type="InterPro" id="IPR029069">
    <property type="entry name" value="HotDog_dom_sf"/>
</dbReference>
<evidence type="ECO:0000256" key="11">
    <source>
        <dbReference type="ARBA" id="ARBA00023098"/>
    </source>
</evidence>
<dbReference type="InterPro" id="IPR013114">
    <property type="entry name" value="FabA_FabZ"/>
</dbReference>
<evidence type="ECO:0000256" key="5">
    <source>
        <dbReference type="ARBA" id="ARBA00022490"/>
    </source>
</evidence>
<evidence type="ECO:0000256" key="15">
    <source>
        <dbReference type="HAMAP-Rule" id="MF_00388"/>
    </source>
</evidence>
<keyword evidence="7 15" id="KW-0441">Lipid A biosynthesis</keyword>
<evidence type="ECO:0000256" key="13">
    <source>
        <dbReference type="ARBA" id="ARBA00024535"/>
    </source>
</evidence>
<comment type="function">
    <text evidence="2 15">Catalyzes the hydrolysis of UDP-3-O-myristoyl-N-acetylglucosamine to form UDP-3-O-myristoylglucosamine and acetate, the committed step in lipid A biosynthesis.</text>
</comment>
<keyword evidence="9 15" id="KW-0378">Hydrolase</keyword>
<dbReference type="InterPro" id="IPR011334">
    <property type="entry name" value="UDP-acyl_GlcNac_deAcase_C"/>
</dbReference>
<accession>A0A518D319</accession>
<dbReference type="OrthoDB" id="9772788at2"/>
<proteinExistence type="inferred from homology"/>
<comment type="similarity">
    <text evidence="16">Belongs to the thioester dehydratase family. FabZ subfamily.</text>
</comment>
<evidence type="ECO:0000256" key="12">
    <source>
        <dbReference type="ARBA" id="ARBA00023239"/>
    </source>
</evidence>
<dbReference type="EC" id="3.5.1.108" evidence="15"/>
<dbReference type="NCBIfam" id="TIGR01750">
    <property type="entry name" value="fabZ"/>
    <property type="match status" value="1"/>
</dbReference>
<organism evidence="17 18">
    <name type="scientific">Rohdeia mirabilis</name>
    <dbReference type="NCBI Taxonomy" id="2528008"/>
    <lineage>
        <taxon>Bacteria</taxon>
        <taxon>Pseudomonadati</taxon>
        <taxon>Planctomycetota</taxon>
        <taxon>Planctomycetia</taxon>
        <taxon>Planctomycetia incertae sedis</taxon>
        <taxon>Rohdeia</taxon>
    </lineage>
</organism>
<evidence type="ECO:0000256" key="14">
    <source>
        <dbReference type="ARBA" id="ARBA00025049"/>
    </source>
</evidence>
<dbReference type="NCBIfam" id="TIGR00325">
    <property type="entry name" value="lpxC"/>
    <property type="match status" value="1"/>
</dbReference>
<comment type="function">
    <text evidence="14 16">Involved in unsaturated fatty acids biosynthesis. Catalyzes the dehydration of short chain beta-hydroxyacyl-ACPs and long chain saturated and unsaturated beta-hydroxyacyl-ACPs.</text>
</comment>
<dbReference type="FunFam" id="3.10.129.10:FF:000001">
    <property type="entry name" value="3-hydroxyacyl-[acyl-carrier-protein] dehydratase FabZ"/>
    <property type="match status" value="1"/>
</dbReference>
<comment type="catalytic activity">
    <reaction evidence="13 15">
        <text>a UDP-3-O-[(3R)-3-hydroxyacyl]-N-acetyl-alpha-D-glucosamine + H2O = a UDP-3-O-[(3R)-3-hydroxyacyl]-alpha-D-glucosamine + acetate</text>
        <dbReference type="Rhea" id="RHEA:67816"/>
        <dbReference type="ChEBI" id="CHEBI:15377"/>
        <dbReference type="ChEBI" id="CHEBI:30089"/>
        <dbReference type="ChEBI" id="CHEBI:137740"/>
        <dbReference type="ChEBI" id="CHEBI:173225"/>
        <dbReference type="EC" id="3.5.1.108"/>
    </reaction>
</comment>
<feature type="active site" description="Proton donor" evidence="15">
    <location>
        <position position="264"/>
    </location>
</feature>
<dbReference type="GO" id="GO:0005737">
    <property type="term" value="C:cytoplasm"/>
    <property type="evidence" value="ECO:0007669"/>
    <property type="project" value="UniProtKB-SubCell"/>
</dbReference>
<dbReference type="Gene3D" id="3.30.1700.10">
    <property type="entry name" value="lpxc deacetylase, domain 2"/>
    <property type="match status" value="1"/>
</dbReference>
<evidence type="ECO:0000256" key="1">
    <source>
        <dbReference type="ARBA" id="ARBA00001947"/>
    </source>
</evidence>
<dbReference type="SUPFAM" id="SSF54211">
    <property type="entry name" value="Ribosomal protein S5 domain 2-like"/>
    <property type="match status" value="2"/>
</dbReference>
<dbReference type="InterPro" id="IPR004463">
    <property type="entry name" value="UDP-acyl_GlcNac_deAcase"/>
</dbReference>
<dbReference type="InterPro" id="IPR015870">
    <property type="entry name" value="UDP-acyl_N-AcGlcN_deAcase_N"/>
</dbReference>
<comment type="similarity">
    <text evidence="15">Belongs to the LpxC family.</text>
</comment>
<dbReference type="Gene3D" id="3.30.230.20">
    <property type="entry name" value="lpxc deacetylase, domain 1"/>
    <property type="match status" value="1"/>
</dbReference>
<dbReference type="EMBL" id="CP036290">
    <property type="protein sequence ID" value="QDU85849.1"/>
    <property type="molecule type" value="Genomic_DNA"/>
</dbReference>
<comment type="subcellular location">
    <subcellularLocation>
        <location evidence="3 16">Cytoplasm</location>
    </subcellularLocation>
</comment>
<dbReference type="EC" id="4.2.1.59" evidence="16"/>
<evidence type="ECO:0000256" key="6">
    <source>
        <dbReference type="ARBA" id="ARBA00022516"/>
    </source>
</evidence>
<sequence length="433" mass="46827">MRMQRTLRTPVEFSGVALHSGETIAARVLPAPPGSGIEFVRTDLPDAPPIPAHISYRSAKERRTRLQRGPAQVDTVEHLLAATSGLQIDNLTVELSGQELPGMDGSSQPFVELFKRAGIVEQKHPARLFQLQQPVFVREGGATLVALPLDEPVLRLQYVATFDEASQAGGGGGGSMVVDLSPTAFESQIASARTFCLASEVEALKALGLGKGATRENTVVVGDGETVLRMDHEPVRHKILDLIGDLALLGADLGAHVIATRSGHALNAELVRQLHDLMQAEESGGLVARESGLDVREILRMLPHRYPFLLLDRVIEIDGFQRAVAIKNVTINEPYFQGHFPDAPLMPGVLQLEAMAQLAGVLLLRKMENTGKLAVLWAIDKVKLRAPVEPGDQLRIEVETQRMKGQFGQVKGVGTVAGKTVCEAILTFTMVEV</sequence>
<keyword evidence="12 16" id="KW-0456">Lyase</keyword>
<dbReference type="GO" id="GO:0019171">
    <property type="term" value="F:(3R)-hydroxyacyl-[acyl-carrier-protein] dehydratase activity"/>
    <property type="evidence" value="ECO:0007669"/>
    <property type="project" value="UniProtKB-EC"/>
</dbReference>
<feature type="active site" evidence="16">
    <location>
        <position position="339"/>
    </location>
</feature>